<evidence type="ECO:0000256" key="1">
    <source>
        <dbReference type="ARBA" id="ARBA00022737"/>
    </source>
</evidence>
<dbReference type="Proteomes" id="UP000297245">
    <property type="component" value="Unassembled WGS sequence"/>
</dbReference>
<dbReference type="AlphaFoldDB" id="A0A4S8KKT2"/>
<proteinExistence type="predicted"/>
<dbReference type="OrthoDB" id="5106486at2759"/>
<keyword evidence="4" id="KW-1185">Reference proteome</keyword>
<sequence>MIGESEDSFLRERLNPIVNPAKKFDECLKGTRLDLLEDVCDWAINSENTFAWICGIAGTGKSAVAVTLAQRFRRMQNLVTLALTFHCVKGQETSNISLLVPTMCYQLAKVCPGYKRSLISVFKEDQSLNGSGLPLNEQIQQFLDASLFQPLPNKKVIAIIDGLDE</sequence>
<dbReference type="InterPro" id="IPR056884">
    <property type="entry name" value="NPHP3-like_N"/>
</dbReference>
<feature type="domain" description="Nephrocystin 3-like N-terminal" evidence="2">
    <location>
        <begin position="38"/>
        <end position="165"/>
    </location>
</feature>
<dbReference type="Pfam" id="PF24883">
    <property type="entry name" value="NPHP3_N"/>
    <property type="match status" value="1"/>
</dbReference>
<dbReference type="InterPro" id="IPR027417">
    <property type="entry name" value="P-loop_NTPase"/>
</dbReference>
<accession>A0A4S8KKT2</accession>
<evidence type="ECO:0000313" key="4">
    <source>
        <dbReference type="Proteomes" id="UP000297245"/>
    </source>
</evidence>
<organism evidence="3 4">
    <name type="scientific">Dendrothele bispora (strain CBS 962.96)</name>
    <dbReference type="NCBI Taxonomy" id="1314807"/>
    <lineage>
        <taxon>Eukaryota</taxon>
        <taxon>Fungi</taxon>
        <taxon>Dikarya</taxon>
        <taxon>Basidiomycota</taxon>
        <taxon>Agaricomycotina</taxon>
        <taxon>Agaricomycetes</taxon>
        <taxon>Agaricomycetidae</taxon>
        <taxon>Agaricales</taxon>
        <taxon>Agaricales incertae sedis</taxon>
        <taxon>Dendrothele</taxon>
    </lineage>
</organism>
<name>A0A4S8KKT2_DENBC</name>
<protein>
    <recommendedName>
        <fullName evidence="2">Nephrocystin 3-like N-terminal domain-containing protein</fullName>
    </recommendedName>
</protein>
<evidence type="ECO:0000259" key="2">
    <source>
        <dbReference type="Pfam" id="PF24883"/>
    </source>
</evidence>
<evidence type="ECO:0000313" key="3">
    <source>
        <dbReference type="EMBL" id="THU75778.1"/>
    </source>
</evidence>
<dbReference type="PANTHER" id="PTHR10039">
    <property type="entry name" value="AMELOGENIN"/>
    <property type="match status" value="1"/>
</dbReference>
<dbReference type="EMBL" id="ML181547">
    <property type="protein sequence ID" value="THU75778.1"/>
    <property type="molecule type" value="Genomic_DNA"/>
</dbReference>
<dbReference type="SUPFAM" id="SSF52540">
    <property type="entry name" value="P-loop containing nucleoside triphosphate hydrolases"/>
    <property type="match status" value="1"/>
</dbReference>
<gene>
    <name evidence="3" type="ORF">K435DRAFT_706452</name>
</gene>
<keyword evidence="1" id="KW-0677">Repeat</keyword>
<dbReference type="PANTHER" id="PTHR10039:SF16">
    <property type="entry name" value="GPI INOSITOL-DEACYLASE"/>
    <property type="match status" value="1"/>
</dbReference>
<feature type="non-terminal residue" evidence="3">
    <location>
        <position position="165"/>
    </location>
</feature>
<dbReference type="Gene3D" id="3.40.50.300">
    <property type="entry name" value="P-loop containing nucleotide triphosphate hydrolases"/>
    <property type="match status" value="1"/>
</dbReference>
<reference evidence="3 4" key="1">
    <citation type="journal article" date="2019" name="Nat. Ecol. Evol.">
        <title>Megaphylogeny resolves global patterns of mushroom evolution.</title>
        <authorList>
            <person name="Varga T."/>
            <person name="Krizsan K."/>
            <person name="Foldi C."/>
            <person name="Dima B."/>
            <person name="Sanchez-Garcia M."/>
            <person name="Sanchez-Ramirez S."/>
            <person name="Szollosi G.J."/>
            <person name="Szarkandi J.G."/>
            <person name="Papp V."/>
            <person name="Albert L."/>
            <person name="Andreopoulos W."/>
            <person name="Angelini C."/>
            <person name="Antonin V."/>
            <person name="Barry K.W."/>
            <person name="Bougher N.L."/>
            <person name="Buchanan P."/>
            <person name="Buyck B."/>
            <person name="Bense V."/>
            <person name="Catcheside P."/>
            <person name="Chovatia M."/>
            <person name="Cooper J."/>
            <person name="Damon W."/>
            <person name="Desjardin D."/>
            <person name="Finy P."/>
            <person name="Geml J."/>
            <person name="Haridas S."/>
            <person name="Hughes K."/>
            <person name="Justo A."/>
            <person name="Karasinski D."/>
            <person name="Kautmanova I."/>
            <person name="Kiss B."/>
            <person name="Kocsube S."/>
            <person name="Kotiranta H."/>
            <person name="LaButti K.M."/>
            <person name="Lechner B.E."/>
            <person name="Liimatainen K."/>
            <person name="Lipzen A."/>
            <person name="Lukacs Z."/>
            <person name="Mihaltcheva S."/>
            <person name="Morgado L.N."/>
            <person name="Niskanen T."/>
            <person name="Noordeloos M.E."/>
            <person name="Ohm R.A."/>
            <person name="Ortiz-Santana B."/>
            <person name="Ovrebo C."/>
            <person name="Racz N."/>
            <person name="Riley R."/>
            <person name="Savchenko A."/>
            <person name="Shiryaev A."/>
            <person name="Soop K."/>
            <person name="Spirin V."/>
            <person name="Szebenyi C."/>
            <person name="Tomsovsky M."/>
            <person name="Tulloss R.E."/>
            <person name="Uehling J."/>
            <person name="Grigoriev I.V."/>
            <person name="Vagvolgyi C."/>
            <person name="Papp T."/>
            <person name="Martin F.M."/>
            <person name="Miettinen O."/>
            <person name="Hibbett D.S."/>
            <person name="Nagy L.G."/>
        </authorList>
    </citation>
    <scope>NUCLEOTIDE SEQUENCE [LARGE SCALE GENOMIC DNA]</scope>
    <source>
        <strain evidence="3 4">CBS 962.96</strain>
    </source>
</reference>